<dbReference type="PROSITE" id="PS51987">
    <property type="entry name" value="GS_CATALYTIC"/>
    <property type="match status" value="1"/>
</dbReference>
<feature type="domain" description="GS beta-grasp" evidence="9">
    <location>
        <begin position="14"/>
        <end position="99"/>
    </location>
</feature>
<dbReference type="InterPro" id="IPR008146">
    <property type="entry name" value="Gln_synth_cat_dom"/>
</dbReference>
<keyword evidence="12" id="KW-1185">Reference proteome</keyword>
<dbReference type="InterPro" id="IPR008147">
    <property type="entry name" value="Gln_synt_N"/>
</dbReference>
<keyword evidence="3 11" id="KW-0436">Ligase</keyword>
<evidence type="ECO:0000256" key="5">
    <source>
        <dbReference type="ARBA" id="ARBA00022840"/>
    </source>
</evidence>
<sequence length="402" mass="45556">MYSYQEVLDFVEQEDVKFIRLAFFDVFGVQKNVSIMPQELRRAFEEGISFDASAVRGFGDEMDSDLFLHPDPSTIAVLPWRPSNGRVVRMYCDIRYPDGRLFERDCRLILKNAVREASEQGIQVDFGSEVEFYLFETDENGAPTHRPFDQAGYMDLSPRDKGENIRREICFTLIDMDIQPEASHHEEGPGQNEIDFHYSDALTSADNTATFKWVVESIAMRNGVWADFSPKPLSDQPGNGMHINLSLKSRDGRDYSDSFMAGILSHIQEMTLFLNPTHQSYQRLGEFKAPKYVVWSPENRSQLIRIPAVKGPRRRIELRSPDSQANPYIAFALLILAGLDGVKNGLVPPPPTNINVYKADPSVVKGFQSLPDSLHEAVQKASSSRFIQSVLPKGYLEAYSRT</sequence>
<evidence type="ECO:0000256" key="4">
    <source>
        <dbReference type="ARBA" id="ARBA00022741"/>
    </source>
</evidence>
<dbReference type="GO" id="GO:0005524">
    <property type="term" value="F:ATP binding"/>
    <property type="evidence" value="ECO:0007669"/>
    <property type="project" value="UniProtKB-KW"/>
</dbReference>
<dbReference type="GO" id="GO:0004356">
    <property type="term" value="F:glutamine synthetase activity"/>
    <property type="evidence" value="ECO:0007669"/>
    <property type="project" value="InterPro"/>
</dbReference>
<dbReference type="InterPro" id="IPR036651">
    <property type="entry name" value="Gln_synt_N_sf"/>
</dbReference>
<dbReference type="Pfam" id="PF03951">
    <property type="entry name" value="Gln-synt_N"/>
    <property type="match status" value="1"/>
</dbReference>
<keyword evidence="5" id="KW-0067">ATP-binding</keyword>
<protein>
    <submittedName>
        <fullName evidence="11">Type I glutamate--ammonia ligase</fullName>
    </submittedName>
</protein>
<dbReference type="SUPFAM" id="SSF54368">
    <property type="entry name" value="Glutamine synthetase, N-terminal domain"/>
    <property type="match status" value="1"/>
</dbReference>
<keyword evidence="4" id="KW-0547">Nucleotide-binding</keyword>
<accession>A0A7I8D6S9</accession>
<keyword evidence="6" id="KW-0460">Magnesium</keyword>
<evidence type="ECO:0000313" key="12">
    <source>
        <dbReference type="Proteomes" id="UP000593890"/>
    </source>
</evidence>
<dbReference type="Gene3D" id="3.30.590.10">
    <property type="entry name" value="Glutamine synthetase/guanido kinase, catalytic domain"/>
    <property type="match status" value="1"/>
</dbReference>
<comment type="similarity">
    <text evidence="2 7 8">Belongs to the glutamine synthetase family.</text>
</comment>
<comment type="cofactor">
    <cofactor evidence="1">
        <name>Mg(2+)</name>
        <dbReference type="ChEBI" id="CHEBI:18420"/>
    </cofactor>
</comment>
<gene>
    <name evidence="11" type="ORF">C12CBH8_20710</name>
</gene>
<organism evidence="11 12">
    <name type="scientific">Solibaculum mannosilyticum</name>
    <dbReference type="NCBI Taxonomy" id="2780922"/>
    <lineage>
        <taxon>Bacteria</taxon>
        <taxon>Bacillati</taxon>
        <taxon>Bacillota</taxon>
        <taxon>Clostridia</taxon>
        <taxon>Eubacteriales</taxon>
        <taxon>Oscillospiraceae</taxon>
        <taxon>Solibaculum</taxon>
    </lineage>
</organism>
<proteinExistence type="inferred from homology"/>
<dbReference type="KEGG" id="sman:C12CBH8_20710"/>
<evidence type="ECO:0000256" key="1">
    <source>
        <dbReference type="ARBA" id="ARBA00001946"/>
    </source>
</evidence>
<evidence type="ECO:0000313" key="11">
    <source>
        <dbReference type="EMBL" id="BCI61432.1"/>
    </source>
</evidence>
<dbReference type="InterPro" id="IPR014746">
    <property type="entry name" value="Gln_synth/guanido_kin_cat_dom"/>
</dbReference>
<dbReference type="SUPFAM" id="SSF55931">
    <property type="entry name" value="Glutamine synthetase/guanido kinase"/>
    <property type="match status" value="1"/>
</dbReference>
<dbReference type="RefSeq" id="WP_343063126.1">
    <property type="nucleotide sequence ID" value="NZ_AP023321.1"/>
</dbReference>
<evidence type="ECO:0000256" key="6">
    <source>
        <dbReference type="ARBA" id="ARBA00022842"/>
    </source>
</evidence>
<evidence type="ECO:0000256" key="2">
    <source>
        <dbReference type="ARBA" id="ARBA00009897"/>
    </source>
</evidence>
<dbReference type="InterPro" id="IPR027303">
    <property type="entry name" value="Gln_synth_gly_rich_site"/>
</dbReference>
<evidence type="ECO:0000256" key="7">
    <source>
        <dbReference type="PROSITE-ProRule" id="PRU01330"/>
    </source>
</evidence>
<dbReference type="Proteomes" id="UP000593890">
    <property type="component" value="Chromosome"/>
</dbReference>
<dbReference type="PROSITE" id="PS00181">
    <property type="entry name" value="GLNA_ATP"/>
    <property type="match status" value="1"/>
</dbReference>
<dbReference type="Pfam" id="PF00120">
    <property type="entry name" value="Gln-synt_C"/>
    <property type="match status" value="1"/>
</dbReference>
<dbReference type="PANTHER" id="PTHR43785">
    <property type="entry name" value="GAMMA-GLUTAMYLPUTRESCINE SYNTHETASE"/>
    <property type="match status" value="1"/>
</dbReference>
<evidence type="ECO:0000259" key="9">
    <source>
        <dbReference type="PROSITE" id="PS51986"/>
    </source>
</evidence>
<name>A0A7I8D6S9_9FIRM</name>
<evidence type="ECO:0000256" key="3">
    <source>
        <dbReference type="ARBA" id="ARBA00022598"/>
    </source>
</evidence>
<dbReference type="AlphaFoldDB" id="A0A7I8D6S9"/>
<evidence type="ECO:0000259" key="10">
    <source>
        <dbReference type="PROSITE" id="PS51987"/>
    </source>
</evidence>
<reference evidence="12" key="1">
    <citation type="submission" date="2020-07" db="EMBL/GenBank/DDBJ databases">
        <title>Complete genome sequencing of Clostridia bacterium strain 12CBH8.</title>
        <authorList>
            <person name="Sakamoto M."/>
            <person name="Murakami T."/>
            <person name="Mori H."/>
        </authorList>
    </citation>
    <scope>NUCLEOTIDE SEQUENCE [LARGE SCALE GENOMIC DNA]</scope>
    <source>
        <strain evidence="12">12CBH8</strain>
    </source>
</reference>
<dbReference type="PROSITE" id="PS51986">
    <property type="entry name" value="GS_BETA_GRASP"/>
    <property type="match status" value="1"/>
</dbReference>
<dbReference type="Gene3D" id="3.10.20.70">
    <property type="entry name" value="Glutamine synthetase, N-terminal domain"/>
    <property type="match status" value="1"/>
</dbReference>
<dbReference type="PANTHER" id="PTHR43785:SF12">
    <property type="entry name" value="TYPE-1 GLUTAMINE SYNTHETASE 2"/>
    <property type="match status" value="1"/>
</dbReference>
<dbReference type="SMART" id="SM01230">
    <property type="entry name" value="Gln-synt_C"/>
    <property type="match status" value="1"/>
</dbReference>
<evidence type="ECO:0000256" key="8">
    <source>
        <dbReference type="RuleBase" id="RU000384"/>
    </source>
</evidence>
<dbReference type="EMBL" id="AP023321">
    <property type="protein sequence ID" value="BCI61432.1"/>
    <property type="molecule type" value="Genomic_DNA"/>
</dbReference>
<feature type="domain" description="GS catalytic" evidence="10">
    <location>
        <begin position="106"/>
        <end position="402"/>
    </location>
</feature>
<dbReference type="GO" id="GO:0006542">
    <property type="term" value="P:glutamine biosynthetic process"/>
    <property type="evidence" value="ECO:0007669"/>
    <property type="project" value="InterPro"/>
</dbReference>